<organism evidence="1 2">
    <name type="scientific">Aulographum hederae CBS 113979</name>
    <dbReference type="NCBI Taxonomy" id="1176131"/>
    <lineage>
        <taxon>Eukaryota</taxon>
        <taxon>Fungi</taxon>
        <taxon>Dikarya</taxon>
        <taxon>Ascomycota</taxon>
        <taxon>Pezizomycotina</taxon>
        <taxon>Dothideomycetes</taxon>
        <taxon>Pleosporomycetidae</taxon>
        <taxon>Aulographales</taxon>
        <taxon>Aulographaceae</taxon>
    </lineage>
</organism>
<keyword evidence="2" id="KW-1185">Reference proteome</keyword>
<dbReference type="OrthoDB" id="3938460at2759"/>
<gene>
    <name evidence="1" type="ORF">K402DRAFT_308343</name>
</gene>
<dbReference type="Proteomes" id="UP000800041">
    <property type="component" value="Unassembled WGS sequence"/>
</dbReference>
<reference evidence="1" key="1">
    <citation type="journal article" date="2020" name="Stud. Mycol.">
        <title>101 Dothideomycetes genomes: a test case for predicting lifestyles and emergence of pathogens.</title>
        <authorList>
            <person name="Haridas S."/>
            <person name="Albert R."/>
            <person name="Binder M."/>
            <person name="Bloem J."/>
            <person name="Labutti K."/>
            <person name="Salamov A."/>
            <person name="Andreopoulos B."/>
            <person name="Baker S."/>
            <person name="Barry K."/>
            <person name="Bills G."/>
            <person name="Bluhm B."/>
            <person name="Cannon C."/>
            <person name="Castanera R."/>
            <person name="Culley D."/>
            <person name="Daum C."/>
            <person name="Ezra D."/>
            <person name="Gonzalez J."/>
            <person name="Henrissat B."/>
            <person name="Kuo A."/>
            <person name="Liang C."/>
            <person name="Lipzen A."/>
            <person name="Lutzoni F."/>
            <person name="Magnuson J."/>
            <person name="Mondo S."/>
            <person name="Nolan M."/>
            <person name="Ohm R."/>
            <person name="Pangilinan J."/>
            <person name="Park H.-J."/>
            <person name="Ramirez L."/>
            <person name="Alfaro M."/>
            <person name="Sun H."/>
            <person name="Tritt A."/>
            <person name="Yoshinaga Y."/>
            <person name="Zwiers L.-H."/>
            <person name="Turgeon B."/>
            <person name="Goodwin S."/>
            <person name="Spatafora J."/>
            <person name="Crous P."/>
            <person name="Grigoriev I."/>
        </authorList>
    </citation>
    <scope>NUCLEOTIDE SEQUENCE</scope>
    <source>
        <strain evidence="1">CBS 113979</strain>
    </source>
</reference>
<feature type="non-terminal residue" evidence="1">
    <location>
        <position position="1"/>
    </location>
</feature>
<name>A0A6G1H8R4_9PEZI</name>
<evidence type="ECO:0000313" key="2">
    <source>
        <dbReference type="Proteomes" id="UP000800041"/>
    </source>
</evidence>
<evidence type="ECO:0000313" key="1">
    <source>
        <dbReference type="EMBL" id="KAF1989444.1"/>
    </source>
</evidence>
<protein>
    <recommendedName>
        <fullName evidence="3">HTH psq-type domain-containing protein</fullName>
    </recommendedName>
</protein>
<dbReference type="AlphaFoldDB" id="A0A6G1H8R4"/>
<dbReference type="EMBL" id="ML977145">
    <property type="protein sequence ID" value="KAF1989444.1"/>
    <property type="molecule type" value="Genomic_DNA"/>
</dbReference>
<sequence>VAKIARAFGIVPSTLRRRFNGQTVARKDYIPHNRKLNKDEEEIFVQYMNLLSDRCLPPTVHMVRVMASGLCGDLPEKDWVPDLVERHRERLETGFLDGFNLSRKNADNAYEYDKFFEQVWMEIQSHIQPENSYNMNEKGFLIGILNKTRRVYS</sequence>
<accession>A0A6G1H8R4</accession>
<evidence type="ECO:0008006" key="3">
    <source>
        <dbReference type="Google" id="ProtNLM"/>
    </source>
</evidence>
<feature type="non-terminal residue" evidence="1">
    <location>
        <position position="153"/>
    </location>
</feature>
<proteinExistence type="predicted"/>